<feature type="chain" id="PRO_5045247886" evidence="5">
    <location>
        <begin position="26"/>
        <end position="439"/>
    </location>
</feature>
<dbReference type="Pfam" id="PF01547">
    <property type="entry name" value="SBP_bac_1"/>
    <property type="match status" value="1"/>
</dbReference>
<comment type="subcellular location">
    <subcellularLocation>
        <location evidence="1">Cell envelope</location>
    </subcellularLocation>
</comment>
<keyword evidence="3" id="KW-0813">Transport</keyword>
<dbReference type="EMBL" id="JAKXMK010000029">
    <property type="protein sequence ID" value="MCH6170030.1"/>
    <property type="molecule type" value="Genomic_DNA"/>
</dbReference>
<protein>
    <submittedName>
        <fullName evidence="6">Extracellular solute-binding protein</fullName>
    </submittedName>
</protein>
<evidence type="ECO:0000256" key="4">
    <source>
        <dbReference type="ARBA" id="ARBA00022729"/>
    </source>
</evidence>
<comment type="similarity">
    <text evidence="2">Belongs to the bacterial solute-binding protein 1 family.</text>
</comment>
<organism evidence="6 7">
    <name type="scientific">Pseudonocardia alaniniphila</name>
    <dbReference type="NCBI Taxonomy" id="75291"/>
    <lineage>
        <taxon>Bacteria</taxon>
        <taxon>Bacillati</taxon>
        <taxon>Actinomycetota</taxon>
        <taxon>Actinomycetes</taxon>
        <taxon>Pseudonocardiales</taxon>
        <taxon>Pseudonocardiaceae</taxon>
        <taxon>Pseudonocardia</taxon>
    </lineage>
</organism>
<comment type="caution">
    <text evidence="6">The sequence shown here is derived from an EMBL/GenBank/DDBJ whole genome shotgun (WGS) entry which is preliminary data.</text>
</comment>
<sequence length="439" mass="46337">MRLSRRAVLAATLLVPLAACSPAGPDDGPAADGVTTVSMRVWDDQVAAAYEKSFAEFSTQNPDIRVQIRTVPYADYFTGLTLDVASGTADDIYWLNALYFGALADGGKLIDVGRELAGESGAWVPAAVQQYTRAGTLWGVPALTDGRIVVYYNKAMVDAAGVDPANLTWNPTNPAADTFLPAARRLTRDAAGRTADQPGFDPGSVTQYGFNAARDLQAIYYNFIGSNGGRFQAPDDTFVMTEPPTEQAFSYLVDLINTQHVSPPASATNDNPDFSRDQFLQGKMALFQSGTYNLKNIDDGATFDWGIAPLLAGPTGRVSVVNSVIAAGNADSPRHEAILRVLRWLGSEQGASFVGAEGAALPAVSAAQKGYFDYWTARGVDTRYFGADGGTATIPAPSGPKFGAGATAFEPILNDVFAGRTPVPQGLQAAQDAGNAALR</sequence>
<proteinExistence type="inferred from homology"/>
<evidence type="ECO:0000313" key="7">
    <source>
        <dbReference type="Proteomes" id="UP001299970"/>
    </source>
</evidence>
<evidence type="ECO:0000256" key="1">
    <source>
        <dbReference type="ARBA" id="ARBA00004196"/>
    </source>
</evidence>
<accession>A0ABS9TNB2</accession>
<name>A0ABS9TNB2_9PSEU</name>
<dbReference type="RefSeq" id="WP_241040803.1">
    <property type="nucleotide sequence ID" value="NZ_BAAAJF010000032.1"/>
</dbReference>
<dbReference type="InterPro" id="IPR006059">
    <property type="entry name" value="SBP"/>
</dbReference>
<evidence type="ECO:0000256" key="2">
    <source>
        <dbReference type="ARBA" id="ARBA00008520"/>
    </source>
</evidence>
<dbReference type="InterPro" id="IPR050490">
    <property type="entry name" value="Bact_solute-bd_prot1"/>
</dbReference>
<gene>
    <name evidence="6" type="ORF">MMF94_30395</name>
</gene>
<dbReference type="Proteomes" id="UP001299970">
    <property type="component" value="Unassembled WGS sequence"/>
</dbReference>
<evidence type="ECO:0000256" key="3">
    <source>
        <dbReference type="ARBA" id="ARBA00022448"/>
    </source>
</evidence>
<keyword evidence="7" id="KW-1185">Reference proteome</keyword>
<dbReference type="SUPFAM" id="SSF53850">
    <property type="entry name" value="Periplasmic binding protein-like II"/>
    <property type="match status" value="1"/>
</dbReference>
<feature type="signal peptide" evidence="5">
    <location>
        <begin position="1"/>
        <end position="25"/>
    </location>
</feature>
<dbReference type="PANTHER" id="PTHR43649:SF31">
    <property type="entry name" value="SN-GLYCEROL-3-PHOSPHATE-BINDING PERIPLASMIC PROTEIN UGPB"/>
    <property type="match status" value="1"/>
</dbReference>
<keyword evidence="4 5" id="KW-0732">Signal</keyword>
<reference evidence="6 7" key="1">
    <citation type="submission" date="2022-03" db="EMBL/GenBank/DDBJ databases">
        <title>Pseudonocardia alaer sp. nov., a novel actinomycete isolated from reed forest soil.</title>
        <authorList>
            <person name="Wang L."/>
        </authorList>
    </citation>
    <scope>NUCLEOTIDE SEQUENCE [LARGE SCALE GENOMIC DNA]</scope>
    <source>
        <strain evidence="6 7">Y-16303</strain>
    </source>
</reference>
<dbReference type="Gene3D" id="3.40.190.10">
    <property type="entry name" value="Periplasmic binding protein-like II"/>
    <property type="match status" value="1"/>
</dbReference>
<evidence type="ECO:0000256" key="5">
    <source>
        <dbReference type="SAM" id="SignalP"/>
    </source>
</evidence>
<evidence type="ECO:0000313" key="6">
    <source>
        <dbReference type="EMBL" id="MCH6170030.1"/>
    </source>
</evidence>
<dbReference type="PANTHER" id="PTHR43649">
    <property type="entry name" value="ARABINOSE-BINDING PROTEIN-RELATED"/>
    <property type="match status" value="1"/>
</dbReference>